<dbReference type="PATRIC" id="fig|1423760.3.peg.1612"/>
<accession>A0A0R1UAL0</accession>
<proteinExistence type="predicted"/>
<dbReference type="EMBL" id="AZFK01000042">
    <property type="protein sequence ID" value="KRL89700.1"/>
    <property type="molecule type" value="Genomic_DNA"/>
</dbReference>
<dbReference type="PIRSF" id="PIRSF007023">
    <property type="entry name" value="UDP-Galf_transf"/>
    <property type="match status" value="1"/>
</dbReference>
<keyword evidence="1 4" id="KW-0808">Transferase</keyword>
<dbReference type="SUPFAM" id="SSF53756">
    <property type="entry name" value="UDP-Glycosyltransferase/glycogen phosphorylase"/>
    <property type="match status" value="1"/>
</dbReference>
<dbReference type="Pfam" id="PF26334">
    <property type="entry name" value="Gtf3_N"/>
    <property type="match status" value="1"/>
</dbReference>
<name>A0A0R1UAL0_9LACO</name>
<sequence>MTHKLLLSVTDPHANNAGPKARTDIEHFLADECEICQLPFDYESKLKKLKYKYWDIPRLFKQRKVDEIYFQYPVYSTVLMDALVASIKQNTTAKLIFIIHDIESLRLFKEQVGYAQKEVEWLNQADGLVVHSQAMQDYLRNQGVTTPMEILGLFDYLNPQPLQDPQPYRRSLCFAGNLMKSQFLSQVDFGEKLPLQVYGPNPLDDLSADVSYEGVYTPEELPQHLTANFGLVWDGSRTDTCDGDFGEYMQYNCPHKVSLYISSGLPVVVWEKAAVAKYLVENGLGIAVASLDKLPGRLAQFSLEDYEAMKKRVAQVAVGLRNGQQIKSALERLQTRLK</sequence>
<comment type="caution">
    <text evidence="4">The sequence shown here is derived from an EMBL/GenBank/DDBJ whole genome shotgun (WGS) entry which is preliminary data.</text>
</comment>
<evidence type="ECO:0000313" key="5">
    <source>
        <dbReference type="Proteomes" id="UP000050816"/>
    </source>
</evidence>
<gene>
    <name evidence="4" type="ORF">FC43_GL001540</name>
</gene>
<evidence type="ECO:0000259" key="3">
    <source>
        <dbReference type="Pfam" id="PF26337"/>
    </source>
</evidence>
<reference evidence="4 5" key="1">
    <citation type="journal article" date="2015" name="Genome Announc.">
        <title>Expanding the biotechnology potential of lactobacilli through comparative genomics of 213 strains and associated genera.</title>
        <authorList>
            <person name="Sun Z."/>
            <person name="Harris H.M."/>
            <person name="McCann A."/>
            <person name="Guo C."/>
            <person name="Argimon S."/>
            <person name="Zhang W."/>
            <person name="Yang X."/>
            <person name="Jeffery I.B."/>
            <person name="Cooney J.C."/>
            <person name="Kagawa T.F."/>
            <person name="Liu W."/>
            <person name="Song Y."/>
            <person name="Salvetti E."/>
            <person name="Wrobel A."/>
            <person name="Rasinkangas P."/>
            <person name="Parkhill J."/>
            <person name="Rea M.C."/>
            <person name="O'Sullivan O."/>
            <person name="Ritari J."/>
            <person name="Douillard F.P."/>
            <person name="Paul Ross R."/>
            <person name="Yang R."/>
            <person name="Briner A.E."/>
            <person name="Felis G.E."/>
            <person name="de Vos W.M."/>
            <person name="Barrangou R."/>
            <person name="Klaenhammer T.R."/>
            <person name="Caufield P.W."/>
            <person name="Cui Y."/>
            <person name="Zhang H."/>
            <person name="O'Toole P.W."/>
        </authorList>
    </citation>
    <scope>NUCLEOTIDE SEQUENCE [LARGE SCALE GENOMIC DNA]</scope>
    <source>
        <strain evidence="4 5">DSM 15946</strain>
    </source>
</reference>
<dbReference type="Proteomes" id="UP000050816">
    <property type="component" value="Unassembled WGS sequence"/>
</dbReference>
<dbReference type="InterPro" id="IPR058591">
    <property type="entry name" value="Gtf3_N"/>
</dbReference>
<feature type="domain" description="Glucosyltransferase 3-like C-terminal" evidence="3">
    <location>
        <begin position="172"/>
        <end position="331"/>
    </location>
</feature>
<dbReference type="InterPro" id="IPR058592">
    <property type="entry name" value="Gtf3_C"/>
</dbReference>
<dbReference type="RefSeq" id="WP_056954781.1">
    <property type="nucleotide sequence ID" value="NZ_AZFK01000042.1"/>
</dbReference>
<protein>
    <submittedName>
        <fullName evidence="4">Galactofuranosyltransferase</fullName>
    </submittedName>
</protein>
<dbReference type="Gene3D" id="3.40.50.2000">
    <property type="entry name" value="Glycogen Phosphorylase B"/>
    <property type="match status" value="2"/>
</dbReference>
<evidence type="ECO:0000256" key="1">
    <source>
        <dbReference type="ARBA" id="ARBA00022679"/>
    </source>
</evidence>
<dbReference type="AlphaFoldDB" id="A0A0R1UAL0"/>
<dbReference type="GO" id="GO:0016740">
    <property type="term" value="F:transferase activity"/>
    <property type="evidence" value="ECO:0007669"/>
    <property type="project" value="UniProtKB-KW"/>
</dbReference>
<evidence type="ECO:0000259" key="2">
    <source>
        <dbReference type="Pfam" id="PF26334"/>
    </source>
</evidence>
<dbReference type="Pfam" id="PF26337">
    <property type="entry name" value="Gtf3_C"/>
    <property type="match status" value="1"/>
</dbReference>
<organism evidence="4 5">
    <name type="scientific">Limosilactobacillus ingluviei DSM 15946</name>
    <dbReference type="NCBI Taxonomy" id="1423760"/>
    <lineage>
        <taxon>Bacteria</taxon>
        <taxon>Bacillati</taxon>
        <taxon>Bacillota</taxon>
        <taxon>Bacilli</taxon>
        <taxon>Lactobacillales</taxon>
        <taxon>Lactobacillaceae</taxon>
        <taxon>Limosilactobacillus</taxon>
    </lineage>
</organism>
<evidence type="ECO:0000313" key="4">
    <source>
        <dbReference type="EMBL" id="KRL89700.1"/>
    </source>
</evidence>
<feature type="domain" description="Glucosyltransferase 3-like N-terminal" evidence="2">
    <location>
        <begin position="10"/>
        <end position="152"/>
    </location>
</feature>